<evidence type="ECO:0000256" key="10">
    <source>
        <dbReference type="ARBA" id="ARBA00022737"/>
    </source>
</evidence>
<dbReference type="GO" id="GO:0005737">
    <property type="term" value="C:cytoplasm"/>
    <property type="evidence" value="ECO:0007669"/>
    <property type="project" value="UniProtKB-SubCell"/>
</dbReference>
<dbReference type="OrthoDB" id="9775031at2"/>
<dbReference type="GO" id="GO:0000287">
    <property type="term" value="F:magnesium ion binding"/>
    <property type="evidence" value="ECO:0007669"/>
    <property type="project" value="UniProtKB-UniRule"/>
</dbReference>
<proteinExistence type="inferred from homology"/>
<dbReference type="GO" id="GO:0071555">
    <property type="term" value="P:cell wall organization"/>
    <property type="evidence" value="ECO:0007669"/>
    <property type="project" value="UniProtKB-KW"/>
</dbReference>
<keyword evidence="11 20" id="KW-0460">Magnesium</keyword>
<dbReference type="InterPro" id="IPR005882">
    <property type="entry name" value="Bifunctional_GlmU"/>
</dbReference>
<feature type="binding site" evidence="20">
    <location>
        <position position="439"/>
    </location>
    <ligand>
        <name>acetyl-CoA</name>
        <dbReference type="ChEBI" id="CHEBI:57288"/>
    </ligand>
</feature>
<evidence type="ECO:0000256" key="18">
    <source>
        <dbReference type="ARBA" id="ARBA00048493"/>
    </source>
</evidence>
<feature type="binding site" evidence="20">
    <location>
        <begin position="9"/>
        <end position="12"/>
    </location>
    <ligand>
        <name>UDP-N-acetyl-alpha-D-glucosamine</name>
        <dbReference type="ChEBI" id="CHEBI:57705"/>
    </ligand>
</feature>
<evidence type="ECO:0000256" key="3">
    <source>
        <dbReference type="ARBA" id="ARBA00005208"/>
    </source>
</evidence>
<evidence type="ECO:0000256" key="14">
    <source>
        <dbReference type="ARBA" id="ARBA00023268"/>
    </source>
</evidence>
<evidence type="ECO:0000313" key="23">
    <source>
        <dbReference type="Proteomes" id="UP000027931"/>
    </source>
</evidence>
<accession>A0A074LM24</accession>
<dbReference type="Proteomes" id="UP000027931">
    <property type="component" value="Unassembled WGS sequence"/>
</dbReference>
<evidence type="ECO:0000256" key="16">
    <source>
        <dbReference type="ARBA" id="ARBA00023316"/>
    </source>
</evidence>
<comment type="pathway">
    <text evidence="3 20">Nucleotide-sugar biosynthesis; UDP-N-acetyl-alpha-D-glucosamine biosynthesis; UDP-N-acetyl-alpha-D-glucosamine from N-acetyl-alpha-D-glucosamine 1-phosphate: step 1/1.</text>
</comment>
<feature type="binding site" evidence="20">
    <location>
        <position position="227"/>
    </location>
    <ligand>
        <name>Mg(2+)</name>
        <dbReference type="ChEBI" id="CHEBI:18420"/>
    </ligand>
</feature>
<dbReference type="UniPathway" id="UPA00973"/>
<dbReference type="Pfam" id="PF00483">
    <property type="entry name" value="NTP_transferase"/>
    <property type="match status" value="1"/>
</dbReference>
<dbReference type="UniPathway" id="UPA00113">
    <property type="reaction ID" value="UER00532"/>
</dbReference>
<keyword evidence="12 20" id="KW-0133">Cell shape</keyword>
<dbReference type="PANTHER" id="PTHR43584:SF3">
    <property type="entry name" value="BIFUNCTIONAL PROTEIN GLMU"/>
    <property type="match status" value="1"/>
</dbReference>
<dbReference type="InterPro" id="IPR050065">
    <property type="entry name" value="GlmU-like"/>
</dbReference>
<evidence type="ECO:0000256" key="19">
    <source>
        <dbReference type="ARBA" id="ARBA00049628"/>
    </source>
</evidence>
<dbReference type="NCBIfam" id="NF010934">
    <property type="entry name" value="PRK14354.1"/>
    <property type="match status" value="1"/>
</dbReference>
<comment type="subunit">
    <text evidence="20">Homotrimer.</text>
</comment>
<dbReference type="AlphaFoldDB" id="A0A074LM24"/>
<gene>
    <name evidence="20 22" type="primary">glmU</name>
    <name evidence="22" type="ORF">EL26_11700</name>
</gene>
<dbReference type="RefSeq" id="WP_038088295.1">
    <property type="nucleotide sequence ID" value="NZ_JMIR01000014.1"/>
</dbReference>
<evidence type="ECO:0000256" key="8">
    <source>
        <dbReference type="ARBA" id="ARBA00022695"/>
    </source>
</evidence>
<feature type="binding site" evidence="20">
    <location>
        <position position="102"/>
    </location>
    <ligand>
        <name>Mg(2+)</name>
        <dbReference type="ChEBI" id="CHEBI:18420"/>
    </ligand>
</feature>
<dbReference type="InterPro" id="IPR018357">
    <property type="entry name" value="Hexapep_transf_CS"/>
</dbReference>
<dbReference type="InterPro" id="IPR001451">
    <property type="entry name" value="Hexapep"/>
</dbReference>
<feature type="binding site" evidence="20">
    <location>
        <position position="154"/>
    </location>
    <ligand>
        <name>UDP-N-acetyl-alpha-D-glucosamine</name>
        <dbReference type="ChEBI" id="CHEBI:57705"/>
    </ligand>
</feature>
<keyword evidence="13 20" id="KW-0573">Peptidoglycan synthesis</keyword>
<comment type="subcellular location">
    <subcellularLocation>
        <location evidence="1 20">Cytoplasm</location>
    </subcellularLocation>
</comment>
<dbReference type="GO" id="GO:0009245">
    <property type="term" value="P:lipid A biosynthetic process"/>
    <property type="evidence" value="ECO:0007669"/>
    <property type="project" value="UniProtKB-UniRule"/>
</dbReference>
<feature type="binding site" evidence="20">
    <location>
        <position position="169"/>
    </location>
    <ligand>
        <name>UDP-N-acetyl-alpha-D-glucosamine</name>
        <dbReference type="ChEBI" id="CHEBI:57705"/>
    </ligand>
</feature>
<dbReference type="NCBIfam" id="TIGR01173">
    <property type="entry name" value="glmU"/>
    <property type="match status" value="1"/>
</dbReference>
<dbReference type="EC" id="2.3.1.157" evidence="20"/>
<dbReference type="PANTHER" id="PTHR43584">
    <property type="entry name" value="NUCLEOTIDYL TRANSFERASE"/>
    <property type="match status" value="1"/>
</dbReference>
<comment type="pathway">
    <text evidence="2 20">Nucleotide-sugar biosynthesis; UDP-N-acetyl-alpha-D-glucosamine biosynthesis; N-acetyl-alpha-D-glucosamine 1-phosphate from alpha-D-glucosamine 6-phosphate (route II): step 2/2.</text>
</comment>
<keyword evidence="10 20" id="KW-0677">Repeat</keyword>
<evidence type="ECO:0000256" key="11">
    <source>
        <dbReference type="ARBA" id="ARBA00022842"/>
    </source>
</evidence>
<comment type="catalytic activity">
    <reaction evidence="17 20">
        <text>alpha-D-glucosamine 1-phosphate + acetyl-CoA = N-acetyl-alpha-D-glucosamine 1-phosphate + CoA + H(+)</text>
        <dbReference type="Rhea" id="RHEA:13725"/>
        <dbReference type="ChEBI" id="CHEBI:15378"/>
        <dbReference type="ChEBI" id="CHEBI:57287"/>
        <dbReference type="ChEBI" id="CHEBI:57288"/>
        <dbReference type="ChEBI" id="CHEBI:57776"/>
        <dbReference type="ChEBI" id="CHEBI:58516"/>
        <dbReference type="EC" id="2.3.1.157"/>
    </reaction>
</comment>
<dbReference type="InterPro" id="IPR029044">
    <property type="entry name" value="Nucleotide-diphossugar_trans"/>
</dbReference>
<reference evidence="22 23" key="1">
    <citation type="journal article" date="2013" name="Int. J. Syst. Evol. Microbiol.">
        <title>Tumebacillus flagellatus sp. nov., an alpha-amylase/pullulanase-producing bacterium isolated from cassava wastewater.</title>
        <authorList>
            <person name="Wang Q."/>
            <person name="Xie N."/>
            <person name="Qin Y."/>
            <person name="Shen N."/>
            <person name="Zhu J."/>
            <person name="Mi H."/>
            <person name="Huang R."/>
        </authorList>
    </citation>
    <scope>NUCLEOTIDE SEQUENCE [LARGE SCALE GENOMIC DNA]</scope>
    <source>
        <strain evidence="22 23">GST4</strain>
    </source>
</reference>
<evidence type="ECO:0000256" key="9">
    <source>
        <dbReference type="ARBA" id="ARBA00022723"/>
    </source>
</evidence>
<keyword evidence="6 20" id="KW-0963">Cytoplasm</keyword>
<dbReference type="SUPFAM" id="SSF51161">
    <property type="entry name" value="Trimeric LpxA-like enzymes"/>
    <property type="match status" value="1"/>
</dbReference>
<evidence type="ECO:0000313" key="22">
    <source>
        <dbReference type="EMBL" id="KEO83126.1"/>
    </source>
</evidence>
<sequence>MAGTFAVVLAAGQGTRMKSNTHKILHPICGKPMIQHILDTLTETGVDRQIVVVGKLREQVMEALGDLEYAVQDEQLGTAHAVMMARPQLQGLEGTTLICAGDTPIIRGETLRAMQEHHQASGAAVTVLTAVVDNPFGLGRIVRDDAGNVLRIVEEKDATPKERQIREINSSVYLFDNALLWDALSKIDNNNAQGEYYLTDCLEVLRSDGHTVTAFITGEPKEIQGINNRAQLAVANAIIRERIAEKHMMNGVTLIDPNNTYIDVDVVIGNDTVILPGTVLEGKTVIGTGSVIGPNSHLTNAVIGDDVEVKHSVLSDCTVEAGATVGPFAYLRPKAHIGQGAKIGDFVEIKNAKIGAGTKVSHLSYIGDAEFGENINVGCGTITVNYDGFHKHKTLVGDNTFIGCNSNLVAPISIGSEAYVAAGSTVTDNVPDGALAVARERQVTKEGYTEKLKARLRDQKES</sequence>
<dbReference type="GO" id="GO:0016020">
    <property type="term" value="C:membrane"/>
    <property type="evidence" value="ECO:0007669"/>
    <property type="project" value="GOC"/>
</dbReference>
<dbReference type="Gene3D" id="3.90.550.10">
    <property type="entry name" value="Spore Coat Polysaccharide Biosynthesis Protein SpsA, Chain A"/>
    <property type="match status" value="1"/>
</dbReference>
<dbReference type="SUPFAM" id="SSF53448">
    <property type="entry name" value="Nucleotide-diphospho-sugar transferases"/>
    <property type="match status" value="1"/>
</dbReference>
<dbReference type="CDD" id="cd03353">
    <property type="entry name" value="LbH_GlmU_C"/>
    <property type="match status" value="1"/>
</dbReference>
<keyword evidence="9 20" id="KW-0479">Metal-binding</keyword>
<evidence type="ECO:0000256" key="1">
    <source>
        <dbReference type="ARBA" id="ARBA00004496"/>
    </source>
</evidence>
<evidence type="ECO:0000256" key="15">
    <source>
        <dbReference type="ARBA" id="ARBA00023315"/>
    </source>
</evidence>
<keyword evidence="8 20" id="KW-0548">Nucleotidyltransferase</keyword>
<comment type="caution">
    <text evidence="20">Lacks conserved residue(s) required for the propagation of feature annotation.</text>
</comment>
<evidence type="ECO:0000256" key="13">
    <source>
        <dbReference type="ARBA" id="ARBA00022984"/>
    </source>
</evidence>
<dbReference type="GO" id="GO:0019134">
    <property type="term" value="F:glucosamine-1-phosphate N-acetyltransferase activity"/>
    <property type="evidence" value="ECO:0007669"/>
    <property type="project" value="UniProtKB-UniRule"/>
</dbReference>
<dbReference type="InterPro" id="IPR038009">
    <property type="entry name" value="GlmU_C_LbH"/>
</dbReference>
<evidence type="ECO:0000256" key="20">
    <source>
        <dbReference type="HAMAP-Rule" id="MF_01631"/>
    </source>
</evidence>
<comment type="catalytic activity">
    <reaction evidence="18 20">
        <text>N-acetyl-alpha-D-glucosamine 1-phosphate + UTP + H(+) = UDP-N-acetyl-alpha-D-glucosamine + diphosphate</text>
        <dbReference type="Rhea" id="RHEA:13509"/>
        <dbReference type="ChEBI" id="CHEBI:15378"/>
        <dbReference type="ChEBI" id="CHEBI:33019"/>
        <dbReference type="ChEBI" id="CHEBI:46398"/>
        <dbReference type="ChEBI" id="CHEBI:57705"/>
        <dbReference type="ChEBI" id="CHEBI:57776"/>
        <dbReference type="EC" id="2.7.7.23"/>
    </reaction>
</comment>
<dbReference type="InterPro" id="IPR005835">
    <property type="entry name" value="NTP_transferase_dom"/>
</dbReference>
<feature type="binding site" evidence="20">
    <location>
        <position position="139"/>
    </location>
    <ligand>
        <name>UDP-N-acetyl-alpha-D-glucosamine</name>
        <dbReference type="ChEBI" id="CHEBI:57705"/>
    </ligand>
</feature>
<evidence type="ECO:0000256" key="12">
    <source>
        <dbReference type="ARBA" id="ARBA00022960"/>
    </source>
</evidence>
<dbReference type="GO" id="GO:0009252">
    <property type="term" value="P:peptidoglycan biosynthetic process"/>
    <property type="evidence" value="ECO:0007669"/>
    <property type="project" value="UniProtKB-UniRule"/>
</dbReference>
<feature type="binding site" evidence="20">
    <location>
        <position position="365"/>
    </location>
    <ligand>
        <name>UDP-N-acetyl-alpha-D-glucosamine</name>
        <dbReference type="ChEBI" id="CHEBI:57705"/>
    </ligand>
</feature>
<feature type="binding site" evidence="20">
    <location>
        <position position="422"/>
    </location>
    <ligand>
        <name>acetyl-CoA</name>
        <dbReference type="ChEBI" id="CHEBI:57288"/>
    </ligand>
</feature>
<comment type="pathway">
    <text evidence="20">Bacterial outer membrane biogenesis; LPS lipid A biosynthesis.</text>
</comment>
<keyword evidence="16 20" id="KW-0961">Cell wall biogenesis/degradation</keyword>
<feature type="binding site" evidence="20">
    <location>
        <position position="332"/>
    </location>
    <ligand>
        <name>UDP-N-acetyl-alpha-D-glucosamine</name>
        <dbReference type="ChEBI" id="CHEBI:57705"/>
    </ligand>
</feature>
<evidence type="ECO:0000256" key="17">
    <source>
        <dbReference type="ARBA" id="ARBA00048247"/>
    </source>
</evidence>
<evidence type="ECO:0000256" key="6">
    <source>
        <dbReference type="ARBA" id="ARBA00022490"/>
    </source>
</evidence>
<evidence type="ECO:0000256" key="4">
    <source>
        <dbReference type="ARBA" id="ARBA00007707"/>
    </source>
</evidence>
<feature type="domain" description="Nucleotidyl transferase" evidence="21">
    <location>
        <begin position="6"/>
        <end position="216"/>
    </location>
</feature>
<dbReference type="GO" id="GO:0008360">
    <property type="term" value="P:regulation of cell shape"/>
    <property type="evidence" value="ECO:0007669"/>
    <property type="project" value="UniProtKB-KW"/>
</dbReference>
<protein>
    <recommendedName>
        <fullName evidence="20">Bifunctional protein GlmU</fullName>
    </recommendedName>
    <domain>
        <recommendedName>
            <fullName evidence="20">UDP-N-acetylglucosamine pyrophosphorylase</fullName>
            <ecNumber evidence="20">2.7.7.23</ecNumber>
        </recommendedName>
        <alternativeName>
            <fullName evidence="20">N-acetylglucosamine-1-phosphate uridyltransferase</fullName>
        </alternativeName>
    </domain>
    <domain>
        <recommendedName>
            <fullName evidence="20">Glucosamine-1-phosphate N-acetyltransferase</fullName>
            <ecNumber evidence="20">2.3.1.157</ecNumber>
        </recommendedName>
    </domain>
</protein>
<feature type="binding site" evidence="20">
    <location>
        <position position="350"/>
    </location>
    <ligand>
        <name>UDP-N-acetyl-alpha-D-glucosamine</name>
        <dbReference type="ChEBI" id="CHEBI:57705"/>
    </ligand>
</feature>
<dbReference type="EMBL" id="JMIR01000014">
    <property type="protein sequence ID" value="KEO83126.1"/>
    <property type="molecule type" value="Genomic_DNA"/>
</dbReference>
<feature type="region of interest" description="N-acetyltransferase" evidence="20">
    <location>
        <begin position="251"/>
        <end position="462"/>
    </location>
</feature>
<feature type="binding site" evidence="20">
    <location>
        <position position="376"/>
    </location>
    <ligand>
        <name>UDP-N-acetyl-alpha-D-glucosamine</name>
        <dbReference type="ChEBI" id="CHEBI:57705"/>
    </ligand>
</feature>
<keyword evidence="15 20" id="KW-0012">Acyltransferase</keyword>
<dbReference type="eggNOG" id="COG1207">
    <property type="taxonomic scope" value="Bacteria"/>
</dbReference>
<evidence type="ECO:0000256" key="5">
    <source>
        <dbReference type="ARBA" id="ARBA00007947"/>
    </source>
</evidence>
<evidence type="ECO:0000259" key="21">
    <source>
        <dbReference type="Pfam" id="PF00483"/>
    </source>
</evidence>
<comment type="caution">
    <text evidence="22">The sequence shown here is derived from an EMBL/GenBank/DDBJ whole genome shotgun (WGS) entry which is preliminary data.</text>
</comment>
<feature type="region of interest" description="Linker" evidence="20">
    <location>
        <begin position="230"/>
        <end position="250"/>
    </location>
</feature>
<comment type="similarity">
    <text evidence="5 20">In the N-terminal section; belongs to the N-acetylglucosamine-1-phosphate uridyltransferase family.</text>
</comment>
<keyword evidence="7 20" id="KW-0808">Transferase</keyword>
<feature type="region of interest" description="Pyrophosphorylase" evidence="20">
    <location>
        <begin position="1"/>
        <end position="229"/>
    </location>
</feature>
<comment type="function">
    <text evidence="19 20">Catalyzes the last two sequential reactions in the de novo biosynthetic pathway for UDP-N-acetylglucosamine (UDP-GlcNAc). The C-terminal domain catalyzes the transfer of acetyl group from acetyl coenzyme A to glucosamine-1-phosphate (GlcN-1-P) to produce N-acetylglucosamine-1-phosphate (GlcNAc-1-P), which is converted into UDP-GlcNAc by the transfer of uridine 5-monophosphate (from uridine 5-triphosphate), a reaction catalyzed by the N-terminal domain.</text>
</comment>
<feature type="binding site" evidence="20">
    <location>
        <position position="227"/>
    </location>
    <ligand>
        <name>UDP-N-acetyl-alpha-D-glucosamine</name>
        <dbReference type="ChEBI" id="CHEBI:57705"/>
    </ligand>
</feature>
<dbReference type="GO" id="GO:0000902">
    <property type="term" value="P:cell morphogenesis"/>
    <property type="evidence" value="ECO:0007669"/>
    <property type="project" value="UniProtKB-UniRule"/>
</dbReference>
<evidence type="ECO:0000256" key="2">
    <source>
        <dbReference type="ARBA" id="ARBA00005166"/>
    </source>
</evidence>
<dbReference type="STRING" id="1157490.EL26_11700"/>
<name>A0A074LM24_9BACL</name>
<dbReference type="CDD" id="cd02540">
    <property type="entry name" value="GT2_GlmU_N_bac"/>
    <property type="match status" value="1"/>
</dbReference>
<dbReference type="GO" id="GO:0006048">
    <property type="term" value="P:UDP-N-acetylglucosamine biosynthetic process"/>
    <property type="evidence" value="ECO:0007669"/>
    <property type="project" value="UniProtKB-UniPathway"/>
</dbReference>
<dbReference type="EC" id="2.7.7.23" evidence="20"/>
<organism evidence="22 23">
    <name type="scientific">Tumebacillus flagellatus</name>
    <dbReference type="NCBI Taxonomy" id="1157490"/>
    <lineage>
        <taxon>Bacteria</taxon>
        <taxon>Bacillati</taxon>
        <taxon>Bacillota</taxon>
        <taxon>Bacilli</taxon>
        <taxon>Bacillales</taxon>
        <taxon>Alicyclobacillaceae</taxon>
        <taxon>Tumebacillus</taxon>
    </lineage>
</organism>
<feature type="binding site" evidence="20">
    <location>
        <position position="72"/>
    </location>
    <ligand>
        <name>UDP-N-acetyl-alpha-D-glucosamine</name>
        <dbReference type="ChEBI" id="CHEBI:57705"/>
    </ligand>
</feature>
<evidence type="ECO:0000256" key="7">
    <source>
        <dbReference type="ARBA" id="ARBA00022679"/>
    </source>
</evidence>
<comment type="cofactor">
    <cofactor evidence="20">
        <name>Mg(2+)</name>
        <dbReference type="ChEBI" id="CHEBI:18420"/>
    </cofactor>
    <text evidence="20">Binds 1 Mg(2+) ion per subunit.</text>
</comment>
<dbReference type="InterPro" id="IPR011004">
    <property type="entry name" value="Trimer_LpxA-like_sf"/>
</dbReference>
<dbReference type="Gene3D" id="2.160.10.10">
    <property type="entry name" value="Hexapeptide repeat proteins"/>
    <property type="match status" value="1"/>
</dbReference>
<dbReference type="HAMAP" id="MF_01631">
    <property type="entry name" value="GlmU"/>
    <property type="match status" value="1"/>
</dbReference>
<feature type="active site" description="Proton acceptor" evidence="20">
    <location>
        <position position="362"/>
    </location>
</feature>
<dbReference type="PROSITE" id="PS00101">
    <property type="entry name" value="HEXAPEP_TRANSFERASES"/>
    <property type="match status" value="1"/>
</dbReference>
<dbReference type="GO" id="GO:0003977">
    <property type="term" value="F:UDP-N-acetylglucosamine diphosphorylase activity"/>
    <property type="evidence" value="ECO:0007669"/>
    <property type="project" value="UniProtKB-UniRule"/>
</dbReference>
<feature type="binding site" evidence="20">
    <location>
        <begin position="385"/>
        <end position="386"/>
    </location>
    <ligand>
        <name>acetyl-CoA</name>
        <dbReference type="ChEBI" id="CHEBI:57288"/>
    </ligand>
</feature>
<feature type="binding site" evidence="20">
    <location>
        <position position="23"/>
    </location>
    <ligand>
        <name>UDP-N-acetyl-alpha-D-glucosamine</name>
        <dbReference type="ChEBI" id="CHEBI:57705"/>
    </ligand>
</feature>
<keyword evidence="14 20" id="KW-0511">Multifunctional enzyme</keyword>
<feature type="binding site" evidence="20">
    <location>
        <begin position="77"/>
        <end position="78"/>
    </location>
    <ligand>
        <name>UDP-N-acetyl-alpha-D-glucosamine</name>
        <dbReference type="ChEBI" id="CHEBI:57705"/>
    </ligand>
</feature>
<keyword evidence="23" id="KW-1185">Reference proteome</keyword>
<comment type="similarity">
    <text evidence="4 20">In the C-terminal section; belongs to the transferase hexapeptide repeat family.</text>
</comment>
<dbReference type="Pfam" id="PF00132">
    <property type="entry name" value="Hexapep"/>
    <property type="match status" value="2"/>
</dbReference>